<accession>G0QTQ5</accession>
<dbReference type="OMA" id="KGIGMED"/>
<gene>
    <name evidence="2" type="ORF">IMG5_110630</name>
</gene>
<name>G0QTQ5_ICHMU</name>
<evidence type="ECO:0000256" key="1">
    <source>
        <dbReference type="ARBA" id="ARBA00010994"/>
    </source>
</evidence>
<sequence>MEELKQKLNLIFHFYSSFGDRQNITYLKSAKFSKLMQDSQIISSQINSKTIDIIYSQNTQNKQNMTFQKFIDTLPIISQLKYPTETAENAFKKLINTHLNPIYEFITTKTDLGLELQKFQQPIFEQYFTLNYQEQCFFTFQLLNLKKHGKKDIGTVFTFNCFLNFLIFSAQIVYQQDTIMEISVQKKVELLLEKMQFSEGFQNIQKKTNKTNNSKTILTSSFKQKMNENIEFQSTYSNCSSSYVKQNIYTSFKTKDSFFQIEAFLPQEQKENLHQIFLSYCSQGEPMNISTLKIFKLIRFLTDMNIINENKINKNFIEIQVAKLTGPNCIKQIKKTQSNSIICSQSPILAQKSYLENNMETQGTKGKIEFEHFLKLLQIISENMYPNESPEQALRILIEENIFKYVNNNKNNDNIKQNKKNVNYYLQILMDVLKDQDIVTLLGEIHINVVVRSLVF</sequence>
<dbReference type="GO" id="GO:0015631">
    <property type="term" value="F:tubulin binding"/>
    <property type="evidence" value="ECO:0007669"/>
    <property type="project" value="InterPro"/>
</dbReference>
<dbReference type="GO" id="GO:0032273">
    <property type="term" value="P:positive regulation of protein polymerization"/>
    <property type="evidence" value="ECO:0007669"/>
    <property type="project" value="TreeGrafter"/>
</dbReference>
<evidence type="ECO:0000313" key="3">
    <source>
        <dbReference type="Proteomes" id="UP000008983"/>
    </source>
</evidence>
<dbReference type="PANTHER" id="PTHR12932">
    <property type="entry name" value="P25 ALPHA-RELATED"/>
    <property type="match status" value="1"/>
</dbReference>
<dbReference type="RefSeq" id="XP_004034890.1">
    <property type="nucleotide sequence ID" value="XM_004034842.1"/>
</dbReference>
<dbReference type="EMBL" id="GL983869">
    <property type="protein sequence ID" value="EGR31404.1"/>
    <property type="molecule type" value="Genomic_DNA"/>
</dbReference>
<dbReference type="OrthoDB" id="311094at2759"/>
<keyword evidence="3" id="KW-1185">Reference proteome</keyword>
<comment type="similarity">
    <text evidence="1">Belongs to the TPPP family.</text>
</comment>
<dbReference type="Pfam" id="PF05517">
    <property type="entry name" value="p25-alpha"/>
    <property type="match status" value="1"/>
</dbReference>
<dbReference type="Gene3D" id="1.10.238.10">
    <property type="entry name" value="EF-hand"/>
    <property type="match status" value="2"/>
</dbReference>
<dbReference type="GO" id="GO:0001578">
    <property type="term" value="P:microtubule bundle formation"/>
    <property type="evidence" value="ECO:0007669"/>
    <property type="project" value="TreeGrafter"/>
</dbReference>
<dbReference type="PANTHER" id="PTHR12932:SF9">
    <property type="entry name" value="TUBULIN POLYMERIZATION-PROMOTING PROTEIN HOMOLOG"/>
    <property type="match status" value="1"/>
</dbReference>
<dbReference type="GO" id="GO:0046785">
    <property type="term" value="P:microtubule polymerization"/>
    <property type="evidence" value="ECO:0007669"/>
    <property type="project" value="InterPro"/>
</dbReference>
<reference evidence="2 3" key="1">
    <citation type="submission" date="2011-07" db="EMBL/GenBank/DDBJ databases">
        <authorList>
            <person name="Coyne R."/>
            <person name="Brami D."/>
            <person name="Johnson J."/>
            <person name="Hostetler J."/>
            <person name="Hannick L."/>
            <person name="Clark T."/>
            <person name="Cassidy-Hanley D."/>
            <person name="Inman J."/>
        </authorList>
    </citation>
    <scope>NUCLEOTIDE SEQUENCE [LARGE SCALE GENOMIC DNA]</scope>
    <source>
        <strain evidence="2 3">G5</strain>
    </source>
</reference>
<organism evidence="2 3">
    <name type="scientific">Ichthyophthirius multifiliis</name>
    <name type="common">White spot disease agent</name>
    <name type="synonym">Ich</name>
    <dbReference type="NCBI Taxonomy" id="5932"/>
    <lineage>
        <taxon>Eukaryota</taxon>
        <taxon>Sar</taxon>
        <taxon>Alveolata</taxon>
        <taxon>Ciliophora</taxon>
        <taxon>Intramacronucleata</taxon>
        <taxon>Oligohymenophorea</taxon>
        <taxon>Hymenostomatida</taxon>
        <taxon>Ophryoglenina</taxon>
        <taxon>Ichthyophthirius</taxon>
    </lineage>
</organism>
<dbReference type="AlphaFoldDB" id="G0QTQ5"/>
<protein>
    <submittedName>
        <fullName evidence="2">Uncharacterized protein</fullName>
    </submittedName>
</protein>
<dbReference type="GO" id="GO:0005874">
    <property type="term" value="C:microtubule"/>
    <property type="evidence" value="ECO:0007669"/>
    <property type="project" value="TreeGrafter"/>
</dbReference>
<dbReference type="InterPro" id="IPR011992">
    <property type="entry name" value="EF-hand-dom_pair"/>
</dbReference>
<dbReference type="InParanoid" id="G0QTQ5"/>
<dbReference type="Proteomes" id="UP000008983">
    <property type="component" value="Unassembled WGS sequence"/>
</dbReference>
<proteinExistence type="inferred from homology"/>
<dbReference type="InterPro" id="IPR008907">
    <property type="entry name" value="TPP/p25"/>
</dbReference>
<dbReference type="SUPFAM" id="SSF47473">
    <property type="entry name" value="EF-hand"/>
    <property type="match status" value="2"/>
</dbReference>
<dbReference type="GeneID" id="14907544"/>
<evidence type="ECO:0000313" key="2">
    <source>
        <dbReference type="EMBL" id="EGR31404.1"/>
    </source>
</evidence>